<keyword evidence="2" id="KW-1185">Reference proteome</keyword>
<dbReference type="AlphaFoldDB" id="A0A286RI54"/>
<dbReference type="KEGG" id="ttf:THTE_3036"/>
<accession>A0A286RI54</accession>
<protein>
    <submittedName>
        <fullName evidence="1">Uncharacterized protein</fullName>
    </submittedName>
</protein>
<dbReference type="EMBL" id="CP018477">
    <property type="protein sequence ID" value="ASV75638.1"/>
    <property type="molecule type" value="Genomic_DNA"/>
</dbReference>
<evidence type="ECO:0000313" key="2">
    <source>
        <dbReference type="Proteomes" id="UP000215086"/>
    </source>
</evidence>
<name>A0A286RI54_9BACT</name>
<gene>
    <name evidence="1" type="ORF">THTE_3036</name>
</gene>
<reference evidence="1 2" key="1">
    <citation type="journal article" name="Front. Microbiol.">
        <title>Sugar Metabolism of the First Thermophilic Planctomycete Thermogutta terrifontis: Comparative Genomic and Transcriptomic Approaches.</title>
        <authorList>
            <person name="Elcheninov A.G."/>
            <person name="Menzel P."/>
            <person name="Gudbergsdottir S.R."/>
            <person name="Slesarev A.I."/>
            <person name="Kadnikov V.V."/>
            <person name="Krogh A."/>
            <person name="Bonch-Osmolovskaya E.A."/>
            <person name="Peng X."/>
            <person name="Kublanov I.V."/>
        </authorList>
    </citation>
    <scope>NUCLEOTIDE SEQUENCE [LARGE SCALE GENOMIC DNA]</scope>
    <source>
        <strain evidence="1 2">R1</strain>
    </source>
</reference>
<evidence type="ECO:0000313" key="1">
    <source>
        <dbReference type="EMBL" id="ASV75638.1"/>
    </source>
</evidence>
<dbReference type="Proteomes" id="UP000215086">
    <property type="component" value="Chromosome"/>
</dbReference>
<sequence>MLSAESPTYPWNIRSEGDTVRTVRAEFHTLPTAALSTGHSLLSLERFSARPAQTSVERYE</sequence>
<organism evidence="1 2">
    <name type="scientific">Thermogutta terrifontis</name>
    <dbReference type="NCBI Taxonomy" id="1331910"/>
    <lineage>
        <taxon>Bacteria</taxon>
        <taxon>Pseudomonadati</taxon>
        <taxon>Planctomycetota</taxon>
        <taxon>Planctomycetia</taxon>
        <taxon>Pirellulales</taxon>
        <taxon>Thermoguttaceae</taxon>
        <taxon>Thermogutta</taxon>
    </lineage>
</organism>
<proteinExistence type="predicted"/>